<dbReference type="InterPro" id="IPR031481">
    <property type="entry name" value="Glyco_tran_10_N"/>
</dbReference>
<dbReference type="WBParaSite" id="PTRK_0001140100.1">
    <property type="protein sequence ID" value="PTRK_0001140100.1"/>
    <property type="gene ID" value="PTRK_0001140100"/>
</dbReference>
<keyword evidence="7" id="KW-0735">Signal-anchor</keyword>
<dbReference type="EC" id="2.4.1.-" evidence="12"/>
<evidence type="ECO:0000256" key="13">
    <source>
        <dbReference type="SAM" id="SignalP"/>
    </source>
</evidence>
<evidence type="ECO:0000256" key="11">
    <source>
        <dbReference type="ARBA" id="ARBA00023180"/>
    </source>
</evidence>
<dbReference type="InterPro" id="IPR038577">
    <property type="entry name" value="GT10-like_C_sf"/>
</dbReference>
<organism evidence="16 17">
    <name type="scientific">Parastrongyloides trichosuri</name>
    <name type="common">Possum-specific nematode worm</name>
    <dbReference type="NCBI Taxonomy" id="131310"/>
    <lineage>
        <taxon>Eukaryota</taxon>
        <taxon>Metazoa</taxon>
        <taxon>Ecdysozoa</taxon>
        <taxon>Nematoda</taxon>
        <taxon>Chromadorea</taxon>
        <taxon>Rhabditida</taxon>
        <taxon>Tylenchina</taxon>
        <taxon>Panagrolaimomorpha</taxon>
        <taxon>Strongyloidoidea</taxon>
        <taxon>Strongyloididae</taxon>
        <taxon>Parastrongyloides</taxon>
    </lineage>
</organism>
<dbReference type="STRING" id="131310.A0A0N4ZSC0"/>
<evidence type="ECO:0000256" key="4">
    <source>
        <dbReference type="ARBA" id="ARBA00022676"/>
    </source>
</evidence>
<dbReference type="InterPro" id="IPR001503">
    <property type="entry name" value="Glyco_trans_10"/>
</dbReference>
<dbReference type="Pfam" id="PF00852">
    <property type="entry name" value="Glyco_transf_10"/>
    <property type="match status" value="1"/>
</dbReference>
<name>A0A0N4ZSC0_PARTI</name>
<dbReference type="PANTHER" id="PTHR48438">
    <property type="entry name" value="ALPHA-(1,3)-FUCOSYLTRANSFERASE C-RELATED"/>
    <property type="match status" value="1"/>
</dbReference>
<protein>
    <recommendedName>
        <fullName evidence="12">Fucosyltransferase</fullName>
        <ecNumber evidence="12">2.4.1.-</ecNumber>
    </recommendedName>
</protein>
<proteinExistence type="inferred from homology"/>
<evidence type="ECO:0000256" key="12">
    <source>
        <dbReference type="RuleBase" id="RU003832"/>
    </source>
</evidence>
<sequence length="358" mass="43174">MKYLLIILLQFLILIDSKGKSKNKKKSLYTIISWNSRYWEDFGVCEKYNCLFTNDRNKLKDADAVLFNDFFYRPRDKKNLIKRPKKSTLFINVFTESYIRSSQHAKRFKYTYPKDYFNLTYTYLPYGDIYWSYGNTTMYIDKNITTEQLKIEKLNLEKKFENKNKQIIWLVSNCVTPSGRMKAVKALKKYINVTQYGKCNNKVFDLPEEGKNKIFEKHYFYIASENTDCKNYITEKLFERISLSTIPIVSVRKLYDNYAPPNSFIAMDDFKNPQEMSEYLISLTKDKEKYLQYFSYRDKGWRQRNITLNKRCFICSEIIKFHKSKKNKTYYDIKKWVKESNKCLPQQYIPTLWNITHI</sequence>
<keyword evidence="9 12" id="KW-0333">Golgi apparatus</keyword>
<feature type="signal peptide" evidence="13">
    <location>
        <begin position="1"/>
        <end position="19"/>
    </location>
</feature>
<evidence type="ECO:0000256" key="5">
    <source>
        <dbReference type="ARBA" id="ARBA00022679"/>
    </source>
</evidence>
<dbReference type="Gene3D" id="3.40.50.11660">
    <property type="entry name" value="Glycosyl transferase family 10, C-terminal domain"/>
    <property type="match status" value="1"/>
</dbReference>
<evidence type="ECO:0000256" key="1">
    <source>
        <dbReference type="ARBA" id="ARBA00004447"/>
    </source>
</evidence>
<dbReference type="InterPro" id="IPR055270">
    <property type="entry name" value="Glyco_tran_10_C"/>
</dbReference>
<evidence type="ECO:0000256" key="8">
    <source>
        <dbReference type="ARBA" id="ARBA00022989"/>
    </source>
</evidence>
<dbReference type="GO" id="GO:0008417">
    <property type="term" value="F:fucosyltransferase activity"/>
    <property type="evidence" value="ECO:0007669"/>
    <property type="project" value="InterPro"/>
</dbReference>
<dbReference type="Pfam" id="PF17039">
    <property type="entry name" value="Glyco_tran_10_N"/>
    <property type="match status" value="1"/>
</dbReference>
<evidence type="ECO:0000256" key="9">
    <source>
        <dbReference type="ARBA" id="ARBA00023034"/>
    </source>
</evidence>
<evidence type="ECO:0000313" key="17">
    <source>
        <dbReference type="WBParaSite" id="PTRK_0001140100.1"/>
    </source>
</evidence>
<evidence type="ECO:0000313" key="16">
    <source>
        <dbReference type="Proteomes" id="UP000038045"/>
    </source>
</evidence>
<comment type="subcellular location">
    <subcellularLocation>
        <location evidence="1 12">Golgi apparatus</location>
        <location evidence="1 12">Golgi stack membrane</location>
        <topology evidence="1 12">Single-pass type II membrane protein</topology>
    </subcellularLocation>
</comment>
<evidence type="ECO:0000256" key="6">
    <source>
        <dbReference type="ARBA" id="ARBA00022692"/>
    </source>
</evidence>
<dbReference type="GO" id="GO:0032580">
    <property type="term" value="C:Golgi cisterna membrane"/>
    <property type="evidence" value="ECO:0007669"/>
    <property type="project" value="UniProtKB-SubCell"/>
</dbReference>
<keyword evidence="13" id="KW-0732">Signal</keyword>
<accession>A0A0N4ZSC0</accession>
<evidence type="ECO:0000256" key="10">
    <source>
        <dbReference type="ARBA" id="ARBA00023136"/>
    </source>
</evidence>
<evidence type="ECO:0000256" key="3">
    <source>
        <dbReference type="ARBA" id="ARBA00008919"/>
    </source>
</evidence>
<feature type="domain" description="Fucosyltransferase C-terminal" evidence="14">
    <location>
        <begin position="161"/>
        <end position="336"/>
    </location>
</feature>
<keyword evidence="8" id="KW-1133">Transmembrane helix</keyword>
<dbReference type="PANTHER" id="PTHR48438:SF1">
    <property type="entry name" value="ALPHA-(1,3)-FUCOSYLTRANSFERASE C-RELATED"/>
    <property type="match status" value="1"/>
</dbReference>
<dbReference type="SUPFAM" id="SSF53756">
    <property type="entry name" value="UDP-Glycosyltransferase/glycogen phosphorylase"/>
    <property type="match status" value="1"/>
</dbReference>
<evidence type="ECO:0000259" key="15">
    <source>
        <dbReference type="Pfam" id="PF17039"/>
    </source>
</evidence>
<comment type="pathway">
    <text evidence="2">Protein modification; protein glycosylation.</text>
</comment>
<reference evidence="17" key="1">
    <citation type="submission" date="2017-02" db="UniProtKB">
        <authorList>
            <consortium name="WormBaseParasite"/>
        </authorList>
    </citation>
    <scope>IDENTIFICATION</scope>
</reference>
<dbReference type="FunFam" id="3.40.50.11660:FF:000002">
    <property type="entry name" value="Alpha-(1,3)-fucosyltransferase"/>
    <property type="match status" value="1"/>
</dbReference>
<keyword evidence="5 12" id="KW-0808">Transferase</keyword>
<keyword evidence="4 12" id="KW-0328">Glycosyltransferase</keyword>
<keyword evidence="6 12" id="KW-0812">Transmembrane</keyword>
<evidence type="ECO:0000256" key="7">
    <source>
        <dbReference type="ARBA" id="ARBA00022968"/>
    </source>
</evidence>
<dbReference type="Proteomes" id="UP000038045">
    <property type="component" value="Unplaced"/>
</dbReference>
<feature type="chain" id="PRO_5005892165" description="Fucosyltransferase" evidence="13">
    <location>
        <begin position="20"/>
        <end position="358"/>
    </location>
</feature>
<evidence type="ECO:0000256" key="2">
    <source>
        <dbReference type="ARBA" id="ARBA00004922"/>
    </source>
</evidence>
<feature type="domain" description="Fucosyltransferase N-terminal" evidence="15">
    <location>
        <begin position="29"/>
        <end position="134"/>
    </location>
</feature>
<keyword evidence="10" id="KW-0472">Membrane</keyword>
<keyword evidence="11" id="KW-0325">Glycoprotein</keyword>
<evidence type="ECO:0000259" key="14">
    <source>
        <dbReference type="Pfam" id="PF00852"/>
    </source>
</evidence>
<dbReference type="AlphaFoldDB" id="A0A0N4ZSC0"/>
<comment type="similarity">
    <text evidence="3 12">Belongs to the glycosyltransferase 10 family.</text>
</comment>
<dbReference type="UniPathway" id="UPA00378"/>
<keyword evidence="16" id="KW-1185">Reference proteome</keyword>